<evidence type="ECO:0000313" key="1">
    <source>
        <dbReference type="EMBL" id="KAH3772331.1"/>
    </source>
</evidence>
<dbReference type="Proteomes" id="UP000828390">
    <property type="component" value="Unassembled WGS sequence"/>
</dbReference>
<organism evidence="1 2">
    <name type="scientific">Dreissena polymorpha</name>
    <name type="common">Zebra mussel</name>
    <name type="synonym">Mytilus polymorpha</name>
    <dbReference type="NCBI Taxonomy" id="45954"/>
    <lineage>
        <taxon>Eukaryota</taxon>
        <taxon>Metazoa</taxon>
        <taxon>Spiralia</taxon>
        <taxon>Lophotrochozoa</taxon>
        <taxon>Mollusca</taxon>
        <taxon>Bivalvia</taxon>
        <taxon>Autobranchia</taxon>
        <taxon>Heteroconchia</taxon>
        <taxon>Euheterodonta</taxon>
        <taxon>Imparidentia</taxon>
        <taxon>Neoheterodontei</taxon>
        <taxon>Myida</taxon>
        <taxon>Dreissenoidea</taxon>
        <taxon>Dreissenidae</taxon>
        <taxon>Dreissena</taxon>
    </lineage>
</organism>
<protein>
    <submittedName>
        <fullName evidence="1">Uncharacterized protein</fullName>
    </submittedName>
</protein>
<reference evidence="1" key="2">
    <citation type="submission" date="2020-11" db="EMBL/GenBank/DDBJ databases">
        <authorList>
            <person name="McCartney M.A."/>
            <person name="Auch B."/>
            <person name="Kono T."/>
            <person name="Mallez S."/>
            <person name="Becker A."/>
            <person name="Gohl D.M."/>
            <person name="Silverstein K.A.T."/>
            <person name="Koren S."/>
            <person name="Bechman K.B."/>
            <person name="Herman A."/>
            <person name="Abrahante J.E."/>
            <person name="Garbe J."/>
        </authorList>
    </citation>
    <scope>NUCLEOTIDE SEQUENCE</scope>
    <source>
        <strain evidence="1">Duluth1</strain>
        <tissue evidence="1">Whole animal</tissue>
    </source>
</reference>
<evidence type="ECO:0000313" key="2">
    <source>
        <dbReference type="Proteomes" id="UP000828390"/>
    </source>
</evidence>
<comment type="caution">
    <text evidence="1">The sequence shown here is derived from an EMBL/GenBank/DDBJ whole genome shotgun (WGS) entry which is preliminary data.</text>
</comment>
<name>A0A9D4E4Q1_DREPO</name>
<proteinExistence type="predicted"/>
<sequence>MEVGSNQSVSGAKALNDSDLMQTIDKGSLCLPDLEKFAIDDTSSRSIWLRMAHLSGRSGPLNLFLTKTWHIPI</sequence>
<keyword evidence="2" id="KW-1185">Reference proteome</keyword>
<dbReference type="AlphaFoldDB" id="A0A9D4E4Q1"/>
<gene>
    <name evidence="1" type="ORF">DPMN_173668</name>
</gene>
<accession>A0A9D4E4Q1</accession>
<reference evidence="1" key="1">
    <citation type="journal article" date="2019" name="bioRxiv">
        <title>The Genome of the Zebra Mussel, Dreissena polymorpha: A Resource for Invasive Species Research.</title>
        <authorList>
            <person name="McCartney M.A."/>
            <person name="Auch B."/>
            <person name="Kono T."/>
            <person name="Mallez S."/>
            <person name="Zhang Y."/>
            <person name="Obille A."/>
            <person name="Becker A."/>
            <person name="Abrahante J.E."/>
            <person name="Garbe J."/>
            <person name="Badalamenti J.P."/>
            <person name="Herman A."/>
            <person name="Mangelson H."/>
            <person name="Liachko I."/>
            <person name="Sullivan S."/>
            <person name="Sone E.D."/>
            <person name="Koren S."/>
            <person name="Silverstein K.A.T."/>
            <person name="Beckman K.B."/>
            <person name="Gohl D.M."/>
        </authorList>
    </citation>
    <scope>NUCLEOTIDE SEQUENCE</scope>
    <source>
        <strain evidence="1">Duluth1</strain>
        <tissue evidence="1">Whole animal</tissue>
    </source>
</reference>
<dbReference type="EMBL" id="JAIWYP010000009">
    <property type="protein sequence ID" value="KAH3772331.1"/>
    <property type="molecule type" value="Genomic_DNA"/>
</dbReference>